<dbReference type="CDD" id="cd05299">
    <property type="entry name" value="CtBP_dh"/>
    <property type="match status" value="1"/>
</dbReference>
<feature type="domain" description="D-isomer specific 2-hydroxyacid dehydrogenase catalytic" evidence="5">
    <location>
        <begin position="20"/>
        <end position="316"/>
    </location>
</feature>
<keyword evidence="2 4" id="KW-0560">Oxidoreductase</keyword>
<dbReference type="FunFam" id="3.40.50.720:FF:000203">
    <property type="entry name" value="D-3-phosphoglycerate dehydrogenase (SerA)"/>
    <property type="match status" value="1"/>
</dbReference>
<dbReference type="PANTHER" id="PTHR43761:SF1">
    <property type="entry name" value="D-ISOMER SPECIFIC 2-HYDROXYACID DEHYDROGENASE CATALYTIC DOMAIN-CONTAINING PROTEIN-RELATED"/>
    <property type="match status" value="1"/>
</dbReference>
<dbReference type="GO" id="GO:0016616">
    <property type="term" value="F:oxidoreductase activity, acting on the CH-OH group of donors, NAD or NADP as acceptor"/>
    <property type="evidence" value="ECO:0007669"/>
    <property type="project" value="InterPro"/>
</dbReference>
<dbReference type="OrthoDB" id="34275at2157"/>
<protein>
    <submittedName>
        <fullName evidence="7">D-3-phosphoglycerate dehydrogenase</fullName>
    </submittedName>
</protein>
<dbReference type="Proteomes" id="UP000199161">
    <property type="component" value="Unassembled WGS sequence"/>
</dbReference>
<dbReference type="InterPro" id="IPR036291">
    <property type="entry name" value="NAD(P)-bd_dom_sf"/>
</dbReference>
<sequence>MRKRVIISETPFVDVEFQRSALEANGIEVEVRDTHTEGAVAEAAVDADALVVDVHSPVTADALGRADGLRLIARAGTGFDNVDVGAAADHGVYVTNAPDYCTAEVATHAFGLLLACRRRIPAADREIRDGEWSWETDRPMRRVPGSTLGLVSFGGIARRLAEYVEGFDLDLLVYDPYVDEEVVEEYGGRLVEFPELLAESDAVSIHAPLTEETRGLFDADAFERMPEHAVLVNVGRGGIIDEDDLATALENREIAAAGLDVLAEEPPGETPLRNLENVVITPHSGWQSLEAYDDLNRTIARQLEQALDGQQPDHAIDPDPWS</sequence>
<accession>A0A1I1F6Y8</accession>
<dbReference type="InterPro" id="IPR006139">
    <property type="entry name" value="D-isomer_2_OHA_DH_cat_dom"/>
</dbReference>
<dbReference type="GO" id="GO:0051287">
    <property type="term" value="F:NAD binding"/>
    <property type="evidence" value="ECO:0007669"/>
    <property type="project" value="InterPro"/>
</dbReference>
<gene>
    <name evidence="7" type="ORF">SAMN05444422_103189</name>
</gene>
<dbReference type="InterPro" id="IPR043322">
    <property type="entry name" value="CtBP"/>
</dbReference>
<proteinExistence type="inferred from homology"/>
<dbReference type="PANTHER" id="PTHR43761">
    <property type="entry name" value="D-ISOMER SPECIFIC 2-HYDROXYACID DEHYDROGENASE FAMILY PROTEIN (AFU_ORTHOLOGUE AFUA_1G13630)"/>
    <property type="match status" value="1"/>
</dbReference>
<dbReference type="AlphaFoldDB" id="A0A1I1F6Y8"/>
<dbReference type="EMBL" id="FOKW01000003">
    <property type="protein sequence ID" value="SFB94732.1"/>
    <property type="molecule type" value="Genomic_DNA"/>
</dbReference>
<dbReference type="SUPFAM" id="SSF51735">
    <property type="entry name" value="NAD(P)-binding Rossmann-fold domains"/>
    <property type="match status" value="1"/>
</dbReference>
<comment type="similarity">
    <text evidence="1 4">Belongs to the D-isomer specific 2-hydroxyacid dehydrogenase family.</text>
</comment>
<dbReference type="Pfam" id="PF00389">
    <property type="entry name" value="2-Hacid_dh"/>
    <property type="match status" value="1"/>
</dbReference>
<keyword evidence="3" id="KW-0520">NAD</keyword>
<evidence type="ECO:0000256" key="3">
    <source>
        <dbReference type="ARBA" id="ARBA00023027"/>
    </source>
</evidence>
<evidence type="ECO:0000313" key="8">
    <source>
        <dbReference type="Proteomes" id="UP000199161"/>
    </source>
</evidence>
<evidence type="ECO:0000256" key="2">
    <source>
        <dbReference type="ARBA" id="ARBA00023002"/>
    </source>
</evidence>
<dbReference type="InterPro" id="IPR006140">
    <property type="entry name" value="D-isomer_DH_NAD-bd"/>
</dbReference>
<name>A0A1I1F6Y8_NATHA</name>
<evidence type="ECO:0000259" key="5">
    <source>
        <dbReference type="Pfam" id="PF00389"/>
    </source>
</evidence>
<dbReference type="InterPro" id="IPR029753">
    <property type="entry name" value="D-isomer_DH_CS"/>
</dbReference>
<dbReference type="RefSeq" id="WP_089786748.1">
    <property type="nucleotide sequence ID" value="NZ_FOKW01000003.1"/>
</dbReference>
<evidence type="ECO:0000313" key="7">
    <source>
        <dbReference type="EMBL" id="SFB94732.1"/>
    </source>
</evidence>
<organism evidence="7 8">
    <name type="scientific">Natronobacterium haloterrestre</name>
    <name type="common">Halobiforma haloterrestris</name>
    <dbReference type="NCBI Taxonomy" id="148448"/>
    <lineage>
        <taxon>Archaea</taxon>
        <taxon>Methanobacteriati</taxon>
        <taxon>Methanobacteriota</taxon>
        <taxon>Stenosarchaea group</taxon>
        <taxon>Halobacteria</taxon>
        <taxon>Halobacteriales</taxon>
        <taxon>Natrialbaceae</taxon>
        <taxon>Natronobacterium</taxon>
    </lineage>
</organism>
<keyword evidence="8" id="KW-1185">Reference proteome</keyword>
<dbReference type="Pfam" id="PF02826">
    <property type="entry name" value="2-Hacid_dh_C"/>
    <property type="match status" value="1"/>
</dbReference>
<dbReference type="SUPFAM" id="SSF52283">
    <property type="entry name" value="Formate/glycerate dehydrogenase catalytic domain-like"/>
    <property type="match status" value="1"/>
</dbReference>
<evidence type="ECO:0000256" key="1">
    <source>
        <dbReference type="ARBA" id="ARBA00005854"/>
    </source>
</evidence>
<dbReference type="Gene3D" id="3.40.50.720">
    <property type="entry name" value="NAD(P)-binding Rossmann-like Domain"/>
    <property type="match status" value="2"/>
</dbReference>
<evidence type="ECO:0000259" key="6">
    <source>
        <dbReference type="Pfam" id="PF02826"/>
    </source>
</evidence>
<feature type="domain" description="D-isomer specific 2-hydroxyacid dehydrogenase NAD-binding" evidence="6">
    <location>
        <begin position="110"/>
        <end position="285"/>
    </location>
</feature>
<dbReference type="PROSITE" id="PS00670">
    <property type="entry name" value="D_2_HYDROXYACID_DH_2"/>
    <property type="match status" value="1"/>
</dbReference>
<evidence type="ECO:0000256" key="4">
    <source>
        <dbReference type="RuleBase" id="RU003719"/>
    </source>
</evidence>
<dbReference type="GO" id="GO:0003714">
    <property type="term" value="F:transcription corepressor activity"/>
    <property type="evidence" value="ECO:0007669"/>
    <property type="project" value="InterPro"/>
</dbReference>
<reference evidence="8" key="1">
    <citation type="submission" date="2016-10" db="EMBL/GenBank/DDBJ databases">
        <authorList>
            <person name="Varghese N."/>
            <person name="Submissions S."/>
        </authorList>
    </citation>
    <scope>NUCLEOTIDE SEQUENCE [LARGE SCALE GENOMIC DNA]</scope>
    <source>
        <strain evidence="8">DSM 13078</strain>
    </source>
</reference>
<dbReference type="InterPro" id="IPR050418">
    <property type="entry name" value="D-iso_2-hydroxyacid_DH_PdxB"/>
</dbReference>